<dbReference type="EMBL" id="WVTA01000006">
    <property type="protein sequence ID" value="KAK3209150.1"/>
    <property type="molecule type" value="Genomic_DNA"/>
</dbReference>
<evidence type="ECO:0000313" key="3">
    <source>
        <dbReference type="Proteomes" id="UP001280581"/>
    </source>
</evidence>
<comment type="caution">
    <text evidence="2">The sequence shown here is derived from an EMBL/GenBank/DDBJ whole genome shotgun (WGS) entry which is preliminary data.</text>
</comment>
<reference evidence="2 3" key="1">
    <citation type="submission" date="2021-02" db="EMBL/GenBank/DDBJ databases">
        <title>Genome assembly of Pseudopithomyces chartarum.</title>
        <authorList>
            <person name="Jauregui R."/>
            <person name="Singh J."/>
            <person name="Voisey C."/>
        </authorList>
    </citation>
    <scope>NUCLEOTIDE SEQUENCE [LARGE SCALE GENOMIC DNA]</scope>
    <source>
        <strain evidence="2 3">AGR01</strain>
    </source>
</reference>
<dbReference type="AlphaFoldDB" id="A0AAN6RHQ6"/>
<proteinExistence type="predicted"/>
<feature type="region of interest" description="Disordered" evidence="1">
    <location>
        <begin position="98"/>
        <end position="119"/>
    </location>
</feature>
<organism evidence="2 3">
    <name type="scientific">Pseudopithomyces chartarum</name>
    <dbReference type="NCBI Taxonomy" id="1892770"/>
    <lineage>
        <taxon>Eukaryota</taxon>
        <taxon>Fungi</taxon>
        <taxon>Dikarya</taxon>
        <taxon>Ascomycota</taxon>
        <taxon>Pezizomycotina</taxon>
        <taxon>Dothideomycetes</taxon>
        <taxon>Pleosporomycetidae</taxon>
        <taxon>Pleosporales</taxon>
        <taxon>Massarineae</taxon>
        <taxon>Didymosphaeriaceae</taxon>
        <taxon>Pseudopithomyces</taxon>
    </lineage>
</organism>
<dbReference type="Proteomes" id="UP001280581">
    <property type="component" value="Unassembled WGS sequence"/>
</dbReference>
<sequence>MPYTASTTPEELRQMIDNLAGRAEAALPQYLELEGLYRQAMSDKTQLEEFLAQHNIPLPKPAPGHQVNNMATAHGTINNVNNYYINPNPWDSFNDVKNKSNDHPEGVAPSGSANIKVTTPPMPVWQDPCTRKRCCRRLCKMVHPDQVKHYGEKAISNLPCKGADEA</sequence>
<protein>
    <submittedName>
        <fullName evidence="2">Uncharacterized protein</fullName>
    </submittedName>
</protein>
<keyword evidence="3" id="KW-1185">Reference proteome</keyword>
<evidence type="ECO:0000256" key="1">
    <source>
        <dbReference type="SAM" id="MobiDB-lite"/>
    </source>
</evidence>
<evidence type="ECO:0000313" key="2">
    <source>
        <dbReference type="EMBL" id="KAK3209150.1"/>
    </source>
</evidence>
<name>A0AAN6RHQ6_9PLEO</name>
<accession>A0AAN6RHQ6</accession>
<gene>
    <name evidence="2" type="ORF">GRF29_69g960052</name>
</gene>